<comment type="caution">
    <text evidence="2">The sequence shown here is derived from an EMBL/GenBank/DDBJ whole genome shotgun (WGS) entry which is preliminary data.</text>
</comment>
<dbReference type="AlphaFoldDB" id="A0A2P4YBD7"/>
<evidence type="ECO:0000313" key="2">
    <source>
        <dbReference type="EMBL" id="POM75100.1"/>
    </source>
</evidence>
<dbReference type="InterPro" id="IPR040451">
    <property type="entry name" value="GH81_N"/>
</dbReference>
<protein>
    <submittedName>
        <fullName evidence="2">Endo-1,3(4)-beta-glucanase 1</fullName>
    </submittedName>
</protein>
<dbReference type="PANTHER" id="PTHR31983">
    <property type="entry name" value="ENDO-1,3(4)-BETA-GLUCANASE 1"/>
    <property type="match status" value="1"/>
</dbReference>
<dbReference type="GO" id="GO:0052861">
    <property type="term" value="F:endo-1,3(4)-beta-glucanase activity"/>
    <property type="evidence" value="ECO:0007669"/>
    <property type="project" value="InterPro"/>
</dbReference>
<name>A0A2P4YBD7_9STRA</name>
<dbReference type="OrthoDB" id="4473401at2759"/>
<feature type="domain" description="Glycosyl hydrolase family 81 N-terminal" evidence="1">
    <location>
        <begin position="34"/>
        <end position="149"/>
    </location>
</feature>
<evidence type="ECO:0000313" key="3">
    <source>
        <dbReference type="Proteomes" id="UP000237271"/>
    </source>
</evidence>
<dbReference type="EMBL" id="NCKW01004055">
    <property type="protein sequence ID" value="POM75100.1"/>
    <property type="molecule type" value="Genomic_DNA"/>
</dbReference>
<sequence>SVDLHGVACNYTPVTGEAGSEGPRTCYSYLYLHRAQQHDSAPGKFVIHLNNSQTWVLYASDKSLSLRVEESVVFSVNASGSSLVADKGYSGTIRVALLPEDTVDDTVYDELASCMVLGGSVSMESRTGYSLHWDVEGITTSPTWSFVEPEADFEVDFYPARKPSPWIALETGMLKTLQKDIIANWSINAKRMSFQPCSTNVDVRANSLIGNTGIIWIP</sequence>
<dbReference type="PANTHER" id="PTHR31983:SF0">
    <property type="entry name" value="GLUCAN ENDO-1,3-BETA-D-GLUCOSIDASE 2"/>
    <property type="match status" value="1"/>
</dbReference>
<dbReference type="Proteomes" id="UP000237271">
    <property type="component" value="Unassembled WGS sequence"/>
</dbReference>
<keyword evidence="3" id="KW-1185">Reference proteome</keyword>
<dbReference type="Pfam" id="PF03639">
    <property type="entry name" value="Glyco_hydro_81"/>
    <property type="match status" value="1"/>
</dbReference>
<feature type="non-terminal residue" evidence="2">
    <location>
        <position position="1"/>
    </location>
</feature>
<organism evidence="2 3">
    <name type="scientific">Phytophthora palmivora</name>
    <dbReference type="NCBI Taxonomy" id="4796"/>
    <lineage>
        <taxon>Eukaryota</taxon>
        <taxon>Sar</taxon>
        <taxon>Stramenopiles</taxon>
        <taxon>Oomycota</taxon>
        <taxon>Peronosporomycetes</taxon>
        <taxon>Peronosporales</taxon>
        <taxon>Peronosporaceae</taxon>
        <taxon>Phytophthora</taxon>
    </lineage>
</organism>
<reference evidence="2 3" key="1">
    <citation type="journal article" date="2017" name="Genome Biol. Evol.">
        <title>Phytophthora megakarya and P. palmivora, closely related causal agents of cacao black pod rot, underwent increases in genome sizes and gene numbers by different mechanisms.</title>
        <authorList>
            <person name="Ali S.S."/>
            <person name="Shao J."/>
            <person name="Lary D.J."/>
            <person name="Kronmiller B."/>
            <person name="Shen D."/>
            <person name="Strem M.D."/>
            <person name="Amoako-Attah I."/>
            <person name="Akrofi A.Y."/>
            <person name="Begoude B.A."/>
            <person name="Ten Hoopen G.M."/>
            <person name="Coulibaly K."/>
            <person name="Kebe B.I."/>
            <person name="Melnick R.L."/>
            <person name="Guiltinan M.J."/>
            <person name="Tyler B.M."/>
            <person name="Meinhardt L.W."/>
            <person name="Bailey B.A."/>
        </authorList>
    </citation>
    <scope>NUCLEOTIDE SEQUENCE [LARGE SCALE GENOMIC DNA]</scope>
    <source>
        <strain evidence="3">sbr112.9</strain>
    </source>
</reference>
<dbReference type="Gene3D" id="2.70.98.30">
    <property type="entry name" value="Golgi alpha-mannosidase II, domain 4"/>
    <property type="match status" value="1"/>
</dbReference>
<gene>
    <name evidence="2" type="ORF">PHPALM_7840</name>
</gene>
<dbReference type="InterPro" id="IPR005200">
    <property type="entry name" value="Endo-beta-glucanase"/>
</dbReference>
<proteinExistence type="predicted"/>
<accession>A0A2P4YBD7</accession>
<evidence type="ECO:0000259" key="1">
    <source>
        <dbReference type="Pfam" id="PF03639"/>
    </source>
</evidence>